<evidence type="ECO:0000313" key="3">
    <source>
        <dbReference type="Proteomes" id="UP000050786"/>
    </source>
</evidence>
<dbReference type="Proteomes" id="UP000050786">
    <property type="component" value="Unassembled WGS sequence"/>
</dbReference>
<gene>
    <name evidence="2" type="ORF">RUM4293_00560</name>
</gene>
<sequence length="86" mass="9539">MTNSFDVKSSWVSVMDETKNPLKKYSLSTAHMLMQMLAWMWSAIFSLMVGSYFVFGVTALGHLLLIGGLFVTLAVFQKAEATDPEA</sequence>
<keyword evidence="1" id="KW-1133">Transmembrane helix</keyword>
<dbReference type="RefSeq" id="WP_058271760.1">
    <property type="nucleotide sequence ID" value="NZ_CANLTD010000001.1"/>
</dbReference>
<dbReference type="AlphaFoldDB" id="A0A0P1E1B3"/>
<feature type="transmembrane region" description="Helical" evidence="1">
    <location>
        <begin position="32"/>
        <end position="53"/>
    </location>
</feature>
<name>A0A0P1E1B3_9RHOB</name>
<protein>
    <submittedName>
        <fullName evidence="2">Uncharacterized protein</fullName>
    </submittedName>
</protein>
<keyword evidence="1" id="KW-0472">Membrane</keyword>
<proteinExistence type="predicted"/>
<evidence type="ECO:0000313" key="2">
    <source>
        <dbReference type="EMBL" id="CUH41681.1"/>
    </source>
</evidence>
<feature type="transmembrane region" description="Helical" evidence="1">
    <location>
        <begin position="59"/>
        <end position="76"/>
    </location>
</feature>
<accession>A0A0P1E1B3</accession>
<dbReference type="EMBL" id="CYPS01000008">
    <property type="protein sequence ID" value="CUH41681.1"/>
    <property type="molecule type" value="Genomic_DNA"/>
</dbReference>
<organism evidence="2 3">
    <name type="scientific">Ruegeria atlantica</name>
    <dbReference type="NCBI Taxonomy" id="81569"/>
    <lineage>
        <taxon>Bacteria</taxon>
        <taxon>Pseudomonadati</taxon>
        <taxon>Pseudomonadota</taxon>
        <taxon>Alphaproteobacteria</taxon>
        <taxon>Rhodobacterales</taxon>
        <taxon>Roseobacteraceae</taxon>
        <taxon>Ruegeria</taxon>
    </lineage>
</organism>
<keyword evidence="1" id="KW-0812">Transmembrane</keyword>
<keyword evidence="3" id="KW-1185">Reference proteome</keyword>
<evidence type="ECO:0000256" key="1">
    <source>
        <dbReference type="SAM" id="Phobius"/>
    </source>
</evidence>
<reference evidence="3" key="1">
    <citation type="submission" date="2015-09" db="EMBL/GenBank/DDBJ databases">
        <authorList>
            <person name="Rodrigo-Torres L."/>
            <person name="Arahal D.R."/>
        </authorList>
    </citation>
    <scope>NUCLEOTIDE SEQUENCE [LARGE SCALE GENOMIC DNA]</scope>
    <source>
        <strain evidence="3">CECT 4293</strain>
    </source>
</reference>